<dbReference type="AlphaFoldDB" id="G8XFQ8"/>
<keyword evidence="1" id="KW-0472">Membrane</keyword>
<dbReference type="KEGG" id="scy:SCATT_p13260"/>
<sequence length="129" mass="12899">MTDGVPGPRTGRRGFPRRLPRRPFAASALMTAAGVELAYPPLRHPEFLGLQGLGGTSALLIAAALTGCGVLVLCRPRHASVIGVAAVVLGLVSCPMANLGGFVVGMVLAVLGGAFALAWSPASGGPTTA</sequence>
<protein>
    <recommendedName>
        <fullName evidence="4">Integral membrane protein</fullName>
    </recommendedName>
</protein>
<dbReference type="HOGENOM" id="CLU_098964_1_2_11"/>
<evidence type="ECO:0000256" key="1">
    <source>
        <dbReference type="SAM" id="Phobius"/>
    </source>
</evidence>
<dbReference type="PATRIC" id="fig|1003195.29.peg.7124"/>
<gene>
    <name evidence="2" type="ordered locus">SCATT_p13260</name>
</gene>
<geneLocation type="plasmid" evidence="2 3">
    <name>pSCATT</name>
</geneLocation>
<dbReference type="Pfam" id="PF19609">
    <property type="entry name" value="DUF6114"/>
    <property type="match status" value="1"/>
</dbReference>
<feature type="transmembrane region" description="Helical" evidence="1">
    <location>
        <begin position="48"/>
        <end position="74"/>
    </location>
</feature>
<reference evidence="3" key="1">
    <citation type="submission" date="2011-12" db="EMBL/GenBank/DDBJ databases">
        <title>Complete genome sequence of Streptomyces cattleya strain DSM 46488.</title>
        <authorList>
            <person name="Ou H.-Y."/>
            <person name="Li P."/>
            <person name="Zhao C."/>
            <person name="O'Hagan D."/>
            <person name="Deng Z."/>
        </authorList>
    </citation>
    <scope>NUCLEOTIDE SEQUENCE [LARGE SCALE GENOMIC DNA]</scope>
    <source>
        <strain evidence="3">ATCC 35852 / DSM 46488 / JCM 4925 / NBRC 14057 / NRRL 8057</strain>
        <plasmid evidence="3">Plasmid pSCATT</plasmid>
    </source>
</reference>
<keyword evidence="1" id="KW-0812">Transmembrane</keyword>
<evidence type="ECO:0000313" key="2">
    <source>
        <dbReference type="EMBL" id="AEW99519.1"/>
    </source>
</evidence>
<dbReference type="Proteomes" id="UP000007842">
    <property type="component" value="Plasmid pSCATT"/>
</dbReference>
<accession>G8XFQ8</accession>
<keyword evidence="2" id="KW-0614">Plasmid</keyword>
<name>G8XFQ8_STREN</name>
<keyword evidence="3" id="KW-1185">Reference proteome</keyword>
<evidence type="ECO:0008006" key="4">
    <source>
        <dbReference type="Google" id="ProtNLM"/>
    </source>
</evidence>
<dbReference type="InterPro" id="IPR046096">
    <property type="entry name" value="DUF6114"/>
</dbReference>
<keyword evidence="1" id="KW-1133">Transmembrane helix</keyword>
<proteinExistence type="predicted"/>
<evidence type="ECO:0000313" key="3">
    <source>
        <dbReference type="Proteomes" id="UP000007842"/>
    </source>
</evidence>
<feature type="transmembrane region" description="Helical" evidence="1">
    <location>
        <begin position="86"/>
        <end position="119"/>
    </location>
</feature>
<organism evidence="2 3">
    <name type="scientific">Streptantibioticus cattleyicolor (strain ATCC 35852 / DSM 46488 / JCM 4925 / NBRC 14057 / NRRL 8057)</name>
    <name type="common">Streptomyces cattleya</name>
    <dbReference type="NCBI Taxonomy" id="1003195"/>
    <lineage>
        <taxon>Bacteria</taxon>
        <taxon>Bacillati</taxon>
        <taxon>Actinomycetota</taxon>
        <taxon>Actinomycetes</taxon>
        <taxon>Kitasatosporales</taxon>
        <taxon>Streptomycetaceae</taxon>
        <taxon>Streptantibioticus</taxon>
    </lineage>
</organism>
<dbReference type="EMBL" id="CP003229">
    <property type="protein sequence ID" value="AEW99519.1"/>
    <property type="molecule type" value="Genomic_DNA"/>
</dbReference>